<feature type="compositionally biased region" description="Basic and acidic residues" evidence="6">
    <location>
        <begin position="387"/>
        <end position="408"/>
    </location>
</feature>
<reference evidence="7" key="3">
    <citation type="submission" date="2025-09" db="UniProtKB">
        <authorList>
            <consortium name="Ensembl"/>
        </authorList>
    </citation>
    <scope>IDENTIFICATION</scope>
</reference>
<feature type="region of interest" description="Disordered" evidence="6">
    <location>
        <begin position="254"/>
        <end position="291"/>
    </location>
</feature>
<reference evidence="7" key="1">
    <citation type="submission" date="2020-07" db="EMBL/GenBank/DDBJ databases">
        <title>A long reads based de novo assembly of the rainbow trout Arlee double haploid line genome.</title>
        <authorList>
            <person name="Gao G."/>
            <person name="Palti Y."/>
        </authorList>
    </citation>
    <scope>NUCLEOTIDE SEQUENCE [LARGE SCALE GENOMIC DNA]</scope>
</reference>
<dbReference type="InterPro" id="IPR047184">
    <property type="entry name" value="KANK1-4"/>
</dbReference>
<feature type="compositionally biased region" description="Polar residues" evidence="6">
    <location>
        <begin position="130"/>
        <end position="141"/>
    </location>
</feature>
<feature type="compositionally biased region" description="Low complexity" evidence="6">
    <location>
        <begin position="691"/>
        <end position="703"/>
    </location>
</feature>
<dbReference type="Pfam" id="PF00023">
    <property type="entry name" value="Ank"/>
    <property type="match status" value="1"/>
</dbReference>
<dbReference type="SMART" id="SM00248">
    <property type="entry name" value="ANK"/>
    <property type="match status" value="5"/>
</dbReference>
<dbReference type="InterPro" id="IPR002110">
    <property type="entry name" value="Ankyrin_rpt"/>
</dbReference>
<evidence type="ECO:0000256" key="4">
    <source>
        <dbReference type="ARBA" id="ARBA00023054"/>
    </source>
</evidence>
<dbReference type="FunFam" id="1.25.40.20:FF:000017">
    <property type="entry name" value="KN motif and ankyrin repeat domain-containing protein 1"/>
    <property type="match status" value="1"/>
</dbReference>
<dbReference type="PANTHER" id="PTHR24168:SF23">
    <property type="entry name" value="KN MOTIF AND ANKYRIN REPEAT DOMAIN-CONTAINING PROTEIN 3"/>
    <property type="match status" value="1"/>
</dbReference>
<feature type="compositionally biased region" description="Polar residues" evidence="6">
    <location>
        <begin position="257"/>
        <end position="291"/>
    </location>
</feature>
<feature type="compositionally biased region" description="Basic and acidic residues" evidence="6">
    <location>
        <begin position="527"/>
        <end position="536"/>
    </location>
</feature>
<keyword evidence="2" id="KW-0677">Repeat</keyword>
<evidence type="ECO:0000256" key="2">
    <source>
        <dbReference type="ARBA" id="ARBA00022737"/>
    </source>
</evidence>
<evidence type="ECO:0000313" key="8">
    <source>
        <dbReference type="Proteomes" id="UP000694395"/>
    </source>
</evidence>
<feature type="compositionally biased region" description="Low complexity" evidence="6">
    <location>
        <begin position="348"/>
        <end position="359"/>
    </location>
</feature>
<organism evidence="7 8">
    <name type="scientific">Oncorhynchus mykiss</name>
    <name type="common">Rainbow trout</name>
    <name type="synonym">Salmo gairdneri</name>
    <dbReference type="NCBI Taxonomy" id="8022"/>
    <lineage>
        <taxon>Eukaryota</taxon>
        <taxon>Metazoa</taxon>
        <taxon>Chordata</taxon>
        <taxon>Craniata</taxon>
        <taxon>Vertebrata</taxon>
        <taxon>Euteleostomi</taxon>
        <taxon>Actinopterygii</taxon>
        <taxon>Neopterygii</taxon>
        <taxon>Teleostei</taxon>
        <taxon>Protacanthopterygii</taxon>
        <taxon>Salmoniformes</taxon>
        <taxon>Salmonidae</taxon>
        <taxon>Salmoninae</taxon>
        <taxon>Oncorhynchus</taxon>
    </lineage>
</organism>
<name>A0A8C7LUS2_ONCMY</name>
<dbReference type="GO" id="GO:0005856">
    <property type="term" value="C:cytoskeleton"/>
    <property type="evidence" value="ECO:0007669"/>
    <property type="project" value="TreeGrafter"/>
</dbReference>
<evidence type="ECO:0000256" key="1">
    <source>
        <dbReference type="ARBA" id="ARBA00022553"/>
    </source>
</evidence>
<protein>
    <recommendedName>
        <fullName evidence="9">KN motif and ankyrin repeat domain-containing protein 3</fullName>
    </recommendedName>
</protein>
<feature type="region of interest" description="Disordered" evidence="6">
    <location>
        <begin position="590"/>
        <end position="609"/>
    </location>
</feature>
<keyword evidence="4" id="KW-0175">Coiled coil</keyword>
<dbReference type="GO" id="GO:0030837">
    <property type="term" value="P:negative regulation of actin filament polymerization"/>
    <property type="evidence" value="ECO:0007669"/>
    <property type="project" value="InterPro"/>
</dbReference>
<feature type="repeat" description="ANK" evidence="5">
    <location>
        <begin position="868"/>
        <end position="892"/>
    </location>
</feature>
<feature type="compositionally biased region" description="Low complexity" evidence="6">
    <location>
        <begin position="375"/>
        <end position="385"/>
    </location>
</feature>
<feature type="region of interest" description="Disordered" evidence="6">
    <location>
        <begin position="527"/>
        <end position="560"/>
    </location>
</feature>
<dbReference type="AlphaFoldDB" id="A0A8C7LUS2"/>
<dbReference type="InterPro" id="IPR036770">
    <property type="entry name" value="Ankyrin_rpt-contain_sf"/>
</dbReference>
<feature type="region of interest" description="Disordered" evidence="6">
    <location>
        <begin position="100"/>
        <end position="171"/>
    </location>
</feature>
<dbReference type="Proteomes" id="UP000694395">
    <property type="component" value="Chromosome 5"/>
</dbReference>
<feature type="compositionally biased region" description="Acidic residues" evidence="6">
    <location>
        <begin position="732"/>
        <end position="754"/>
    </location>
</feature>
<evidence type="ECO:0000256" key="5">
    <source>
        <dbReference type="PROSITE-ProRule" id="PRU00023"/>
    </source>
</evidence>
<dbReference type="SUPFAM" id="SSF48403">
    <property type="entry name" value="Ankyrin repeat"/>
    <property type="match status" value="1"/>
</dbReference>
<evidence type="ECO:0008006" key="9">
    <source>
        <dbReference type="Google" id="ProtNLM"/>
    </source>
</evidence>
<dbReference type="InterPro" id="IPR021939">
    <property type="entry name" value="KN_motif"/>
</dbReference>
<proteinExistence type="predicted"/>
<dbReference type="Gene3D" id="1.25.40.20">
    <property type="entry name" value="Ankyrin repeat-containing domain"/>
    <property type="match status" value="1"/>
</dbReference>
<keyword evidence="3 5" id="KW-0040">ANK repeat</keyword>
<feature type="repeat" description="ANK" evidence="5">
    <location>
        <begin position="940"/>
        <end position="972"/>
    </location>
</feature>
<keyword evidence="8" id="KW-1185">Reference proteome</keyword>
<reference evidence="7" key="2">
    <citation type="submission" date="2025-08" db="UniProtKB">
        <authorList>
            <consortium name="Ensembl"/>
        </authorList>
    </citation>
    <scope>IDENTIFICATION</scope>
</reference>
<feature type="compositionally biased region" description="Basic and acidic residues" evidence="6">
    <location>
        <begin position="652"/>
        <end position="668"/>
    </location>
</feature>
<dbReference type="PROSITE" id="PS50297">
    <property type="entry name" value="ANK_REP_REGION"/>
    <property type="match status" value="2"/>
</dbReference>
<feature type="region of interest" description="Disordered" evidence="6">
    <location>
        <begin position="204"/>
        <end position="237"/>
    </location>
</feature>
<dbReference type="Ensembl" id="ENSOMYT00000005116.2">
    <property type="protein sequence ID" value="ENSOMYP00000004569.2"/>
    <property type="gene ID" value="ENSOMYG00000002383.2"/>
</dbReference>
<dbReference type="PANTHER" id="PTHR24168">
    <property type="entry name" value="KN MOTIF AND ANKYRIN REPEAT DOMAIN-CONTAINING"/>
    <property type="match status" value="1"/>
</dbReference>
<keyword evidence="1" id="KW-0597">Phosphoprotein</keyword>
<feature type="region of interest" description="Disordered" evidence="6">
    <location>
        <begin position="652"/>
        <end position="783"/>
    </location>
</feature>
<dbReference type="Pfam" id="PF12796">
    <property type="entry name" value="Ank_2"/>
    <property type="match status" value="1"/>
</dbReference>
<feature type="region of interest" description="Disordered" evidence="6">
    <location>
        <begin position="348"/>
        <end position="408"/>
    </location>
</feature>
<sequence length="1064" mass="114849">MTQSVQVNPKLPGKHFSSSWYLSSQYVVTMDNVWDLKNLTRFDNCCCNVFLWTADLGAPFLFSSQEEADQQGSYSVQTPYGFQLDLDFLKYVEEIESGHHVRRAPVNSRRSSRGVKVSQRSPNVGGRASGWTSTESLSSPASEDGRAPPPPPPRNRIGSSPSEGQPLSPLSVLSLPLSAGAKVPPPPPLRNPRVERTLLETSLRLQQEQSHQHQNGTCFQLSDPPKQSPRAVTTHVTPASAAATVDVQPLHLFSAAPSPSQSSLTRPSPHSSGRSTPASSTGMATLPPSQLQTVREQMATALRQLKEMEERVKGVPVLEREVAKLRAEKDLLLLALQEKKTLAAQQQAATVVSSTTTTTMDTGTQSQESPPFSPKSPRSPKSPSKIGDLRKLTEKFEGKTGKGGARSEKVVEKRSVAVGDDMLLDAGVFYYSQGTKDASEGTPQVDVCEKGVATEAPAFREEWVQAGVETEEASVWVMESQLGLSSEVQREIDTLQDTIKFQQESILALEGRVGQADEDLAVLKAQEDERKSKATSEKAVLAKPDSAHAQVGTEASTTSTPASQHVAVSCCPEVVDACVGEDLRAVHYDQSTQTDSVESPAEEESTPVALVSTGSQWENLYEDETIEQKAPVTALKKRQMTIAEYKVTPEETVRLDEGKGGKEEETVPRTHTTPTMVESMLKSIMKKKDGSSSGESRSSGKKSLQFVGILNGGYESTSSEEEEEGSSSGGSEVDDCSDSSDGEDGEAALEETSDEERNINMDDTDSDDMALEAGTGATEDSPDAVKEKFELSAKMHEASLILKNHLNDDVKTLKSKEVLSSIHTVQLEWFRISSAKMAQPPRVSDYLMAFTEVSSALLAHVINMTDGNGNTALHYSVSHSNFTVVGLLLDTGMCCVDKQNKAGYTAIMLAALSSVKEEDDMVVVRKLFSQGNVNAKASQAGQTALMLAVSHGRQEMVRALLDCGAEVNVKDDEGSTALMCASEHGRAEIVSLLLDQPGCDISIVDNDGSNALSIALEASHNDTAVLLYAHMNYTKAQAAVSSPDAGLEAERPAWFLYDKQTVWP</sequence>
<dbReference type="PROSITE" id="PS50088">
    <property type="entry name" value="ANK_REPEAT"/>
    <property type="match status" value="3"/>
</dbReference>
<dbReference type="GeneTree" id="ENSGT00940000154886"/>
<feature type="compositionally biased region" description="Polar residues" evidence="6">
    <location>
        <begin position="204"/>
        <end position="220"/>
    </location>
</feature>
<evidence type="ECO:0000313" key="7">
    <source>
        <dbReference type="Ensembl" id="ENSOMYP00000004569.2"/>
    </source>
</evidence>
<evidence type="ECO:0000256" key="6">
    <source>
        <dbReference type="SAM" id="MobiDB-lite"/>
    </source>
</evidence>
<dbReference type="Pfam" id="PF12075">
    <property type="entry name" value="KN_motif"/>
    <property type="match status" value="1"/>
</dbReference>
<evidence type="ECO:0000256" key="3">
    <source>
        <dbReference type="ARBA" id="ARBA00023043"/>
    </source>
</evidence>
<accession>A0A8C7LUS2</accession>
<dbReference type="GO" id="GO:0005737">
    <property type="term" value="C:cytoplasm"/>
    <property type="evidence" value="ECO:0007669"/>
    <property type="project" value="TreeGrafter"/>
</dbReference>
<gene>
    <name evidence="7" type="primary">LOC110524169</name>
</gene>
<feature type="repeat" description="ANK" evidence="5">
    <location>
        <begin position="973"/>
        <end position="1006"/>
    </location>
</feature>